<dbReference type="Pfam" id="PF00787">
    <property type="entry name" value="PX"/>
    <property type="match status" value="1"/>
</dbReference>
<dbReference type="SUPFAM" id="SSF50044">
    <property type="entry name" value="SH3-domain"/>
    <property type="match status" value="1"/>
</dbReference>
<evidence type="ECO:0000256" key="1">
    <source>
        <dbReference type="ARBA" id="ARBA00022443"/>
    </source>
</evidence>
<dbReference type="InterPro" id="IPR036028">
    <property type="entry name" value="SH3-like_dom_sf"/>
</dbReference>
<dbReference type="Proteomes" id="UP001146793">
    <property type="component" value="Unassembled WGS sequence"/>
</dbReference>
<feature type="domain" description="PX" evidence="4">
    <location>
        <begin position="97"/>
        <end position="208"/>
    </location>
</feature>
<name>A0AAV8A4V7_9EUKA</name>
<accession>A0AAV8A4V7</accession>
<evidence type="ECO:0000256" key="2">
    <source>
        <dbReference type="PROSITE-ProRule" id="PRU00192"/>
    </source>
</evidence>
<reference evidence="5" key="1">
    <citation type="submission" date="2022-08" db="EMBL/GenBank/DDBJ databases">
        <title>Novel sulphate-reducing endosymbionts in the free-living metamonad Anaeramoeba.</title>
        <authorList>
            <person name="Jerlstrom-Hultqvist J."/>
            <person name="Cepicka I."/>
            <person name="Gallot-Lavallee L."/>
            <person name="Salas-Leiva D."/>
            <person name="Curtis B.A."/>
            <person name="Zahonova K."/>
            <person name="Pipaliya S."/>
            <person name="Dacks J."/>
            <person name="Roger A.J."/>
        </authorList>
    </citation>
    <scope>NUCLEOTIDE SEQUENCE</scope>
    <source>
        <strain evidence="5">Busselton2</strain>
    </source>
</reference>
<evidence type="ECO:0000259" key="4">
    <source>
        <dbReference type="PROSITE" id="PS50195"/>
    </source>
</evidence>
<dbReference type="SUPFAM" id="SSF64268">
    <property type="entry name" value="PX domain"/>
    <property type="match status" value="1"/>
</dbReference>
<dbReference type="PROSITE" id="PS50002">
    <property type="entry name" value="SH3"/>
    <property type="match status" value="1"/>
</dbReference>
<evidence type="ECO:0000259" key="3">
    <source>
        <dbReference type="PROSITE" id="PS50002"/>
    </source>
</evidence>
<sequence>MDSLERKAIAVYNFNSSEENEISISYGDIVIVLEEDPSGWWIGKVGHEIGFFPKNCIKYINTDEEIYNFKSKTTTPNQSVNIENFRILNNYYWEKTGEPFQIQIKKSEKRGKYKGIKKYTVYEVISGNNRVLRRYKHFLWLRSRLIERYDPIQIAPLPEKQLQGRFTEDFIEKRRQALGRFLNQLSHHPVLCTCPILKHFLHASDFNKWKKGKRKFEKENKSGFNLYQKIDLEKLTNPSSEKEINLEISAFVNHLHEIEKKLRLIEVSAFDLINDNYQDFSNTTLQLGSSWKSLTKPDQEYKGFTWKEPTVESINLESKIYEMGINLENIGNLWMNQSNIHYNKYIQIIKKYIQCSQVFLETLKKYEKLDFSQKNSSNKKQKKSKQEQLQKISAIIKTEVDLFYRNRVSDFKRAMKEYAENQISFHLKIISLWENFCPYDKENNINNN</sequence>
<dbReference type="AlphaFoldDB" id="A0AAV8A4V7"/>
<proteinExistence type="predicted"/>
<dbReference type="InterPro" id="IPR001452">
    <property type="entry name" value="SH3_domain"/>
</dbReference>
<dbReference type="PROSITE" id="PS50195">
    <property type="entry name" value="PX"/>
    <property type="match status" value="1"/>
</dbReference>
<dbReference type="GO" id="GO:0031410">
    <property type="term" value="C:cytoplasmic vesicle"/>
    <property type="evidence" value="ECO:0007669"/>
    <property type="project" value="TreeGrafter"/>
</dbReference>
<dbReference type="EMBL" id="JANTQA010000015">
    <property type="protein sequence ID" value="KAJ3448625.1"/>
    <property type="molecule type" value="Genomic_DNA"/>
</dbReference>
<gene>
    <name evidence="5" type="ORF">M0812_01107</name>
</gene>
<evidence type="ECO:0000313" key="5">
    <source>
        <dbReference type="EMBL" id="KAJ3448625.1"/>
    </source>
</evidence>
<protein>
    <submittedName>
        <fullName evidence="5">Sorting nexin</fullName>
    </submittedName>
</protein>
<evidence type="ECO:0000313" key="6">
    <source>
        <dbReference type="Proteomes" id="UP001146793"/>
    </source>
</evidence>
<dbReference type="InterPro" id="IPR027267">
    <property type="entry name" value="AH/BAR_dom_sf"/>
</dbReference>
<dbReference type="SMART" id="SM00312">
    <property type="entry name" value="PX"/>
    <property type="match status" value="1"/>
</dbReference>
<dbReference type="SMART" id="SM00326">
    <property type="entry name" value="SH3"/>
    <property type="match status" value="1"/>
</dbReference>
<dbReference type="InterPro" id="IPR019497">
    <property type="entry name" value="Sorting_nexin_WASP-bd-dom"/>
</dbReference>
<dbReference type="PANTHER" id="PTHR45827">
    <property type="entry name" value="SORTING NEXIN"/>
    <property type="match status" value="1"/>
</dbReference>
<dbReference type="Pfam" id="PF10456">
    <property type="entry name" value="BAR_3_WASP_bdg"/>
    <property type="match status" value="1"/>
</dbReference>
<dbReference type="GO" id="GO:0097320">
    <property type="term" value="P:plasma membrane tubulation"/>
    <property type="evidence" value="ECO:0007669"/>
    <property type="project" value="TreeGrafter"/>
</dbReference>
<dbReference type="PRINTS" id="PR00452">
    <property type="entry name" value="SH3DOMAIN"/>
</dbReference>
<comment type="caution">
    <text evidence="5">The sequence shown here is derived from an EMBL/GenBank/DDBJ whole genome shotgun (WGS) entry which is preliminary data.</text>
</comment>
<dbReference type="GO" id="GO:0016197">
    <property type="term" value="P:endosomal transport"/>
    <property type="evidence" value="ECO:0007669"/>
    <property type="project" value="TreeGrafter"/>
</dbReference>
<dbReference type="InterPro" id="IPR036871">
    <property type="entry name" value="PX_dom_sf"/>
</dbReference>
<dbReference type="PANTHER" id="PTHR45827:SF1">
    <property type="entry name" value="SORTING NEXIN"/>
    <property type="match status" value="1"/>
</dbReference>
<keyword evidence="1 2" id="KW-0728">SH3 domain</keyword>
<dbReference type="Gene3D" id="1.20.1270.60">
    <property type="entry name" value="Arfaptin homology (AH) domain/BAR domain"/>
    <property type="match status" value="1"/>
</dbReference>
<dbReference type="Gene3D" id="3.30.1520.10">
    <property type="entry name" value="Phox-like domain"/>
    <property type="match status" value="1"/>
</dbReference>
<dbReference type="GO" id="GO:0006897">
    <property type="term" value="P:endocytosis"/>
    <property type="evidence" value="ECO:0007669"/>
    <property type="project" value="TreeGrafter"/>
</dbReference>
<dbReference type="CDD" id="cd00174">
    <property type="entry name" value="SH3"/>
    <property type="match status" value="1"/>
</dbReference>
<dbReference type="Gene3D" id="2.30.30.40">
    <property type="entry name" value="SH3 Domains"/>
    <property type="match status" value="1"/>
</dbReference>
<dbReference type="GO" id="GO:0005886">
    <property type="term" value="C:plasma membrane"/>
    <property type="evidence" value="ECO:0007669"/>
    <property type="project" value="TreeGrafter"/>
</dbReference>
<dbReference type="InterPro" id="IPR001683">
    <property type="entry name" value="PX_dom"/>
</dbReference>
<feature type="domain" description="SH3" evidence="3">
    <location>
        <begin position="3"/>
        <end position="62"/>
    </location>
</feature>
<organism evidence="5 6">
    <name type="scientific">Anaeramoeba flamelloides</name>
    <dbReference type="NCBI Taxonomy" id="1746091"/>
    <lineage>
        <taxon>Eukaryota</taxon>
        <taxon>Metamonada</taxon>
        <taxon>Anaeramoebidae</taxon>
        <taxon>Anaeramoeba</taxon>
    </lineage>
</organism>
<dbReference type="Pfam" id="PF00018">
    <property type="entry name" value="SH3_1"/>
    <property type="match status" value="1"/>
</dbReference>
<dbReference type="GO" id="GO:0035091">
    <property type="term" value="F:phosphatidylinositol binding"/>
    <property type="evidence" value="ECO:0007669"/>
    <property type="project" value="InterPro"/>
</dbReference>